<dbReference type="AlphaFoldDB" id="A0A348B6X6"/>
<gene>
    <name evidence="3" type="ORF">GCM10007116_20340</name>
    <name evidence="2" type="ORF">HS1genome_2317</name>
</gene>
<dbReference type="EMBL" id="AP018553">
    <property type="protein sequence ID" value="BBD73928.1"/>
    <property type="molecule type" value="Genomic_DNA"/>
</dbReference>
<evidence type="ECO:0000259" key="1">
    <source>
        <dbReference type="Pfam" id="PF00586"/>
    </source>
</evidence>
<dbReference type="InterPro" id="IPR006283">
    <property type="entry name" value="ThiL-like"/>
</dbReference>
<protein>
    <submittedName>
        <fullName evidence="2">AIR synthase</fullName>
    </submittedName>
</protein>
<reference evidence="2" key="3">
    <citation type="journal article" date="2019" name="BMC Res. Notes">
        <title>Complete genome sequence of the Sulfodiicoccus acidiphilus strain HS-1T, the first crenarchaeon that lacks polB3, isolated from an acidic hot spring in Ohwaku-dani, Hakone, Japan.</title>
        <authorList>
            <person name="Sakai H.D."/>
            <person name="Kurosawa N."/>
        </authorList>
    </citation>
    <scope>NUCLEOTIDE SEQUENCE</scope>
    <source>
        <strain evidence="2">HS-1</strain>
    </source>
</reference>
<dbReference type="EMBL" id="BMQS01000025">
    <property type="protein sequence ID" value="GGU03327.1"/>
    <property type="molecule type" value="Genomic_DNA"/>
</dbReference>
<keyword evidence="4" id="KW-1185">Reference proteome</keyword>
<dbReference type="SUPFAM" id="SSF56042">
    <property type="entry name" value="PurM C-terminal domain-like"/>
    <property type="match status" value="1"/>
</dbReference>
<dbReference type="InterPro" id="IPR036676">
    <property type="entry name" value="PurM-like_C_sf"/>
</dbReference>
<sequence>MSNYWRSHNPYFIVAFINGMDLEGITRRLLDSGRDPFNELPKLISIYRGNVQGRDPFIEALVEEVRNSRSSNQFSFSPVGLRAGEAGLGSRGVGDYDVHSALLEASGSDPRSFDDAGLAEDVLVSVDGIHSRLSFFPYLAGFHATRAALRDVMVKGGRPLGVLVDIHLSDDSDVSMLFDFEAGVTTVTDFLKIRILAGSTLRIGGDVVIGERISGGVGAIAKAPPKPLGRANVKPGHYVVMTEGHGGGTVTATAIYHGRPDVVEATINLYDLLSCQLVRDRLLDYVDAMTDVTNGGIRGDALEVSRLTSTSLVIYPEIFRSLIDPHVLRLMDDVNVDPYGISIDSIMIFTKHPDLIIGELSSRGIKADVVGRVENFIGFPMYVEEDGKLRELSPNFRESPYTPVKKVIGNSSKYDRTARNMLISKALAASLEKKKRFSSLLNSSEVKGRKDPSNVG</sequence>
<dbReference type="Gene3D" id="3.90.650.10">
    <property type="entry name" value="PurM-like C-terminal domain"/>
    <property type="match status" value="1"/>
</dbReference>
<dbReference type="CDD" id="cd02691">
    <property type="entry name" value="PurM-like2"/>
    <property type="match status" value="1"/>
</dbReference>
<dbReference type="KEGG" id="sacd:HS1genome_2317"/>
<reference evidence="3" key="1">
    <citation type="journal article" date="2014" name="Int. J. Syst. Evol. Microbiol.">
        <title>Complete genome sequence of Corynebacterium casei LMG S-19264T (=DSM 44701T), isolated from a smear-ripened cheese.</title>
        <authorList>
            <consortium name="US DOE Joint Genome Institute (JGI-PGF)"/>
            <person name="Walter F."/>
            <person name="Albersmeier A."/>
            <person name="Kalinowski J."/>
            <person name="Ruckert C."/>
        </authorList>
    </citation>
    <scope>NUCLEOTIDE SEQUENCE</scope>
    <source>
        <strain evidence="3">JCM 31740</strain>
    </source>
</reference>
<dbReference type="PANTHER" id="PTHR30270">
    <property type="entry name" value="THIAMINE-MONOPHOSPHATE KINASE"/>
    <property type="match status" value="1"/>
</dbReference>
<reference evidence="3" key="4">
    <citation type="submission" date="2020-09" db="EMBL/GenBank/DDBJ databases">
        <authorList>
            <person name="Sun Q."/>
            <person name="Ohkuma M."/>
        </authorList>
    </citation>
    <scope>NUCLEOTIDE SEQUENCE</scope>
    <source>
        <strain evidence="3">JCM 31740</strain>
    </source>
</reference>
<dbReference type="InterPro" id="IPR036921">
    <property type="entry name" value="PurM-like_N_sf"/>
</dbReference>
<organism evidence="2 4">
    <name type="scientific">Sulfodiicoccus acidiphilus</name>
    <dbReference type="NCBI Taxonomy" id="1670455"/>
    <lineage>
        <taxon>Archaea</taxon>
        <taxon>Thermoproteota</taxon>
        <taxon>Thermoprotei</taxon>
        <taxon>Sulfolobales</taxon>
        <taxon>Sulfolobaceae</taxon>
        <taxon>Sulfodiicoccus</taxon>
    </lineage>
</organism>
<name>A0A348B6X6_9CREN</name>
<dbReference type="SUPFAM" id="SSF55326">
    <property type="entry name" value="PurM N-terminal domain-like"/>
    <property type="match status" value="1"/>
</dbReference>
<proteinExistence type="predicted"/>
<feature type="domain" description="PurM-like N-terminal" evidence="1">
    <location>
        <begin position="114"/>
        <end position="202"/>
    </location>
</feature>
<reference evidence="4" key="2">
    <citation type="submission" date="2018-04" db="EMBL/GenBank/DDBJ databases">
        <title>Complete genome sequence of Sulfodiicoccus acidiphilus strain HS-1.</title>
        <authorList>
            <person name="Sakai H.D."/>
            <person name="Kurosawa N."/>
        </authorList>
    </citation>
    <scope>NUCLEOTIDE SEQUENCE [LARGE SCALE GENOMIC DNA]</scope>
    <source>
        <strain evidence="4">HS-1</strain>
    </source>
</reference>
<accession>A0A348B6X6</accession>
<evidence type="ECO:0000313" key="4">
    <source>
        <dbReference type="Proteomes" id="UP000276741"/>
    </source>
</evidence>
<dbReference type="Pfam" id="PF00586">
    <property type="entry name" value="AIRS"/>
    <property type="match status" value="1"/>
</dbReference>
<evidence type="ECO:0000313" key="3">
    <source>
        <dbReference type="EMBL" id="GGU03327.1"/>
    </source>
</evidence>
<dbReference type="Proteomes" id="UP000616143">
    <property type="component" value="Unassembled WGS sequence"/>
</dbReference>
<evidence type="ECO:0000313" key="2">
    <source>
        <dbReference type="EMBL" id="BBD73928.1"/>
    </source>
</evidence>
<dbReference type="GO" id="GO:0009228">
    <property type="term" value="P:thiamine biosynthetic process"/>
    <property type="evidence" value="ECO:0007669"/>
    <property type="project" value="InterPro"/>
</dbReference>
<dbReference type="Gene3D" id="3.30.1330.10">
    <property type="entry name" value="PurM-like, N-terminal domain"/>
    <property type="match status" value="1"/>
</dbReference>
<dbReference type="PANTHER" id="PTHR30270:SF2">
    <property type="entry name" value="HYDROGENASE EXPRESSION_FORMATION PROTEIN"/>
    <property type="match status" value="1"/>
</dbReference>
<dbReference type="Proteomes" id="UP000276741">
    <property type="component" value="Chromosome"/>
</dbReference>
<dbReference type="GO" id="GO:0009030">
    <property type="term" value="F:thiamine-phosphate kinase activity"/>
    <property type="evidence" value="ECO:0007669"/>
    <property type="project" value="InterPro"/>
</dbReference>
<dbReference type="InterPro" id="IPR009186">
    <property type="entry name" value="Ni_metllenz_mat"/>
</dbReference>
<dbReference type="InterPro" id="IPR016188">
    <property type="entry name" value="PurM-like_N"/>
</dbReference>